<organism evidence="1 2">
    <name type="scientific">Sorghum bicolor</name>
    <name type="common">Sorghum</name>
    <name type="synonym">Sorghum vulgare</name>
    <dbReference type="NCBI Taxonomy" id="4558"/>
    <lineage>
        <taxon>Eukaryota</taxon>
        <taxon>Viridiplantae</taxon>
        <taxon>Streptophyta</taxon>
        <taxon>Embryophyta</taxon>
        <taxon>Tracheophyta</taxon>
        <taxon>Spermatophyta</taxon>
        <taxon>Magnoliopsida</taxon>
        <taxon>Liliopsida</taxon>
        <taxon>Poales</taxon>
        <taxon>Poaceae</taxon>
        <taxon>PACMAD clade</taxon>
        <taxon>Panicoideae</taxon>
        <taxon>Andropogonodae</taxon>
        <taxon>Andropogoneae</taxon>
        <taxon>Sorghinae</taxon>
        <taxon>Sorghum</taxon>
    </lineage>
</organism>
<reference evidence="1" key="1">
    <citation type="journal article" date="2019" name="BMC Genomics">
        <title>A new reference genome for Sorghum bicolor reveals high levels of sequence similarity between sweet and grain genotypes: implications for the genetics of sugar metabolism.</title>
        <authorList>
            <person name="Cooper E.A."/>
            <person name="Brenton Z.W."/>
            <person name="Flinn B.S."/>
            <person name="Jenkins J."/>
            <person name="Shu S."/>
            <person name="Flowers D."/>
            <person name="Luo F."/>
            <person name="Wang Y."/>
            <person name="Xia P."/>
            <person name="Barry K."/>
            <person name="Daum C."/>
            <person name="Lipzen A."/>
            <person name="Yoshinaga Y."/>
            <person name="Schmutz J."/>
            <person name="Saski C."/>
            <person name="Vermerris W."/>
            <person name="Kresovich S."/>
        </authorList>
    </citation>
    <scope>NUCLEOTIDE SEQUENCE</scope>
</reference>
<sequence length="240" mass="26702">MATTTTKLKMKLLIDTKKNRVLFAEANKDVVDFLFSLLDLPVGTIVDMLGSKYMCGSVGNLYASVWDLDYDYIHPSADKIDLLRPKVVPSPASTSRSSPLLLAPSDRQRFFRCTFSDHCDNYVTNKSTTNCPSCHRKMTREVEYVDGSGGNVQKASSSKGFVQAAVTYTVRDDLTVTPMSNISSITLFSTLRVTDFSALREKTVWLGYNEGLQILKASLQSKTVLTDVFLSMSSRVRFEA</sequence>
<comment type="caution">
    <text evidence="1">The sequence shown here is derived from an EMBL/GenBank/DDBJ whole genome shotgun (WGS) entry which is preliminary data.</text>
</comment>
<name>A0A921RCI4_SORBI</name>
<dbReference type="Proteomes" id="UP000807115">
    <property type="component" value="Chromosome 3"/>
</dbReference>
<evidence type="ECO:0000313" key="1">
    <source>
        <dbReference type="EMBL" id="KAG0536512.1"/>
    </source>
</evidence>
<evidence type="ECO:0000313" key="2">
    <source>
        <dbReference type="Proteomes" id="UP000807115"/>
    </source>
</evidence>
<evidence type="ECO:0008006" key="3">
    <source>
        <dbReference type="Google" id="ProtNLM"/>
    </source>
</evidence>
<gene>
    <name evidence="1" type="ORF">BDA96_03G070100</name>
</gene>
<dbReference type="PANTHER" id="PTHR33103:SF117">
    <property type="entry name" value="DUF674 DOMAIN-CONTAINING PROTEIN"/>
    <property type="match status" value="1"/>
</dbReference>
<accession>A0A921RCI4</accession>
<dbReference type="Pfam" id="PF05056">
    <property type="entry name" value="DUF674"/>
    <property type="match status" value="1"/>
</dbReference>
<protein>
    <recommendedName>
        <fullName evidence="3">DUF674 domain-containing protein</fullName>
    </recommendedName>
</protein>
<dbReference type="PANTHER" id="PTHR33103">
    <property type="entry name" value="OS01G0153900 PROTEIN"/>
    <property type="match status" value="1"/>
</dbReference>
<dbReference type="KEGG" id="sbi:8059133"/>
<dbReference type="EMBL" id="CM027682">
    <property type="protein sequence ID" value="KAG0536512.1"/>
    <property type="molecule type" value="Genomic_DNA"/>
</dbReference>
<dbReference type="Gramene" id="EES02446">
    <property type="protein sequence ID" value="EES02446"/>
    <property type="gene ID" value="SORBI_3003G066500"/>
</dbReference>
<dbReference type="AlphaFoldDB" id="A0A921RCI4"/>
<dbReference type="InterPro" id="IPR007750">
    <property type="entry name" value="DUF674"/>
</dbReference>
<dbReference type="OrthoDB" id="2014278at2759"/>
<dbReference type="OMA" id="PACSHAM"/>
<proteinExistence type="predicted"/>
<reference evidence="1" key="2">
    <citation type="submission" date="2020-10" db="EMBL/GenBank/DDBJ databases">
        <authorList>
            <person name="Cooper E.A."/>
            <person name="Brenton Z.W."/>
            <person name="Flinn B.S."/>
            <person name="Jenkins J."/>
            <person name="Shu S."/>
            <person name="Flowers D."/>
            <person name="Luo F."/>
            <person name="Wang Y."/>
            <person name="Xia P."/>
            <person name="Barry K."/>
            <person name="Daum C."/>
            <person name="Lipzen A."/>
            <person name="Yoshinaga Y."/>
            <person name="Schmutz J."/>
            <person name="Saski C."/>
            <person name="Vermerris W."/>
            <person name="Kresovich S."/>
        </authorList>
    </citation>
    <scope>NUCLEOTIDE SEQUENCE</scope>
</reference>